<accession>A0A2N5Y1N3</accession>
<reference evidence="2" key="1">
    <citation type="submission" date="2017-11" db="EMBL/GenBank/DDBJ databases">
        <title>The draft genome sequence of Chromatocurvus sp. F02.</title>
        <authorList>
            <person name="Du Z.-J."/>
            <person name="Chang Y.-Q."/>
        </authorList>
    </citation>
    <scope>NUCLEOTIDE SEQUENCE [LARGE SCALE GENOMIC DNA]</scope>
    <source>
        <strain evidence="2">F02</strain>
    </source>
</reference>
<dbReference type="InterPro" id="IPR029063">
    <property type="entry name" value="SAM-dependent_MTases_sf"/>
</dbReference>
<evidence type="ECO:0000313" key="2">
    <source>
        <dbReference type="Proteomes" id="UP000234845"/>
    </source>
</evidence>
<gene>
    <name evidence="1" type="ORF">CWI75_11020</name>
</gene>
<evidence type="ECO:0000313" key="1">
    <source>
        <dbReference type="EMBL" id="PLW82298.1"/>
    </source>
</evidence>
<proteinExistence type="predicted"/>
<keyword evidence="2" id="KW-1185">Reference proteome</keyword>
<name>A0A2N5Y1N3_9GAMM</name>
<dbReference type="AlphaFoldDB" id="A0A2N5Y1N3"/>
<dbReference type="EMBL" id="PKLZ01000008">
    <property type="protein sequence ID" value="PLW82298.1"/>
    <property type="molecule type" value="Genomic_DNA"/>
</dbReference>
<sequence>MSSVTQPSQLLSSILQPLDPEERVTILDLGAALPETLAFYSEFRVKLYFADLFVDLPLTVAEEGPGYREQFAALLQLPADVRFDVCLFWDLFNFLDDAAIRALLEVLQPHLHPGTRVHAFGARNRKLRAGGERYGICARDTLSVRYRTQALPGYRPLPQSTLQDLMTDFQFDRSVLLADGRLELLMHFRG</sequence>
<organism evidence="1 2">
    <name type="scientific">Kineobactrum sediminis</name>
    <dbReference type="NCBI Taxonomy" id="1905677"/>
    <lineage>
        <taxon>Bacteria</taxon>
        <taxon>Pseudomonadati</taxon>
        <taxon>Pseudomonadota</taxon>
        <taxon>Gammaproteobacteria</taxon>
        <taxon>Cellvibrionales</taxon>
        <taxon>Halieaceae</taxon>
        <taxon>Kineobactrum</taxon>
    </lineage>
</organism>
<evidence type="ECO:0008006" key="3">
    <source>
        <dbReference type="Google" id="ProtNLM"/>
    </source>
</evidence>
<protein>
    <recommendedName>
        <fullName evidence="3">SAM-dependent methyltransferase</fullName>
    </recommendedName>
</protein>
<comment type="caution">
    <text evidence="1">The sequence shown here is derived from an EMBL/GenBank/DDBJ whole genome shotgun (WGS) entry which is preliminary data.</text>
</comment>
<dbReference type="OrthoDB" id="5801443at2"/>
<dbReference type="Proteomes" id="UP000234845">
    <property type="component" value="Unassembled WGS sequence"/>
</dbReference>
<dbReference type="SUPFAM" id="SSF53335">
    <property type="entry name" value="S-adenosyl-L-methionine-dependent methyltransferases"/>
    <property type="match status" value="1"/>
</dbReference>
<dbReference type="RefSeq" id="WP_101521550.1">
    <property type="nucleotide sequence ID" value="NZ_PKLZ01000008.1"/>
</dbReference>